<dbReference type="Proteomes" id="UP001497392">
    <property type="component" value="Unassembled WGS sequence"/>
</dbReference>
<feature type="compositionally biased region" description="Low complexity" evidence="7">
    <location>
        <begin position="69"/>
        <end position="81"/>
    </location>
</feature>
<dbReference type="Gene3D" id="1.10.3460.10">
    <property type="entry name" value="Chlorophyll a/b binding protein domain"/>
    <property type="match status" value="1"/>
</dbReference>
<keyword evidence="3 6" id="KW-0602">Photosynthesis</keyword>
<evidence type="ECO:0000313" key="9">
    <source>
        <dbReference type="Proteomes" id="UP001497392"/>
    </source>
</evidence>
<keyword evidence="5 6" id="KW-0157">Chromophore</keyword>
<evidence type="ECO:0000256" key="1">
    <source>
        <dbReference type="ARBA" id="ARBA00022494"/>
    </source>
</evidence>
<dbReference type="Pfam" id="PF00504">
    <property type="entry name" value="Chloroa_b-bind"/>
    <property type="match status" value="1"/>
</dbReference>
<dbReference type="EMBL" id="CAXHTA020000008">
    <property type="protein sequence ID" value="CAL5223388.1"/>
    <property type="molecule type" value="Genomic_DNA"/>
</dbReference>
<reference evidence="8 9" key="1">
    <citation type="submission" date="2024-06" db="EMBL/GenBank/DDBJ databases">
        <authorList>
            <person name="Kraege A."/>
            <person name="Thomma B."/>
        </authorList>
    </citation>
    <scope>NUCLEOTIDE SEQUENCE [LARGE SCALE GENOMIC DNA]</scope>
</reference>
<comment type="caution">
    <text evidence="8">The sequence shown here is derived from an EMBL/GenBank/DDBJ whole genome shotgun (WGS) entry which is preliminary data.</text>
</comment>
<evidence type="ECO:0000256" key="3">
    <source>
        <dbReference type="ARBA" id="ARBA00022531"/>
    </source>
</evidence>
<organism evidence="8 9">
    <name type="scientific">Coccomyxa viridis</name>
    <dbReference type="NCBI Taxonomy" id="1274662"/>
    <lineage>
        <taxon>Eukaryota</taxon>
        <taxon>Viridiplantae</taxon>
        <taxon>Chlorophyta</taxon>
        <taxon>core chlorophytes</taxon>
        <taxon>Trebouxiophyceae</taxon>
        <taxon>Trebouxiophyceae incertae sedis</taxon>
        <taxon>Coccomyxaceae</taxon>
        <taxon>Coccomyxa</taxon>
    </lineage>
</organism>
<evidence type="ECO:0000313" key="8">
    <source>
        <dbReference type="EMBL" id="CAL5223388.1"/>
    </source>
</evidence>
<name>A0ABP1FU20_9CHLO</name>
<evidence type="ECO:0000256" key="4">
    <source>
        <dbReference type="ARBA" id="ARBA00022640"/>
    </source>
</evidence>
<accession>A0ABP1FU20</accession>
<evidence type="ECO:0000256" key="2">
    <source>
        <dbReference type="ARBA" id="ARBA00022528"/>
    </source>
</evidence>
<protein>
    <recommendedName>
        <fullName evidence="6">Chlorophyll a-b binding protein, chloroplastic</fullName>
    </recommendedName>
</protein>
<dbReference type="SUPFAM" id="SSF103511">
    <property type="entry name" value="Chlorophyll a-b binding protein"/>
    <property type="match status" value="1"/>
</dbReference>
<evidence type="ECO:0000256" key="5">
    <source>
        <dbReference type="ARBA" id="ARBA00022991"/>
    </source>
</evidence>
<evidence type="ECO:0000256" key="6">
    <source>
        <dbReference type="RuleBase" id="RU363080"/>
    </source>
</evidence>
<proteinExistence type="inferred from homology"/>
<keyword evidence="6" id="KW-0604">Photosystem II</keyword>
<comment type="similarity">
    <text evidence="6">Belongs to the light-harvesting chlorophyll a/b-binding (LHC) protein family.</text>
</comment>
<evidence type="ECO:0000256" key="7">
    <source>
        <dbReference type="SAM" id="MobiDB-lite"/>
    </source>
</evidence>
<dbReference type="PANTHER" id="PTHR21649">
    <property type="entry name" value="CHLOROPHYLL A/B BINDING PROTEIN"/>
    <property type="match status" value="1"/>
</dbReference>
<sequence length="316" mass="34219">MTSTFALRNGSQLQAHKAGFNGRSINAAPAPFRPVRLSVRVRAEDVKEKAEKAGDKVQEKATEAKDKAGSAIKKAAGKDSAPLTGGPKDRGQDTLLFASDQSLSYLTGELPADYGFDPLGLLDPEGKSAGFVTPSWLQYSEVIHARWAMLGAAGCIAPEILASAGVIPQDPSEVVWFKSGVIPPAGVYKNYWLDPYSLFFIEVILMQFAEIRRWQDFRKPGSQGEQYFLGLETVLKGSGDPSYPGGQFFNLFDLGKNDMKTLKTKELKNGRLAMLAVFGYGAQAVITGEGPWKNLTDHLSKPAVNNILTNLGHPAL</sequence>
<keyword evidence="4 6" id="KW-0934">Plastid</keyword>
<feature type="compositionally biased region" description="Basic and acidic residues" evidence="7">
    <location>
        <begin position="44"/>
        <end position="68"/>
    </location>
</feature>
<keyword evidence="9" id="KW-1185">Reference proteome</keyword>
<dbReference type="InterPro" id="IPR001344">
    <property type="entry name" value="Chloro_AB-bd_pln"/>
</dbReference>
<feature type="region of interest" description="Disordered" evidence="7">
    <location>
        <begin position="44"/>
        <end position="92"/>
    </location>
</feature>
<keyword evidence="6" id="KW-0603">Photosystem I</keyword>
<comment type="function">
    <text evidence="6">The light-harvesting complex (LHC) functions as a light receptor, it captures and delivers excitation energy to photosystems with which it is closely associated.</text>
</comment>
<keyword evidence="6" id="KW-0793">Thylakoid</keyword>
<keyword evidence="2 6" id="KW-0150">Chloroplast</keyword>
<gene>
    <name evidence="8" type="primary">g5896</name>
    <name evidence="8" type="ORF">VP750_LOCUS5047</name>
</gene>
<keyword evidence="1 6" id="KW-0148">Chlorophyll</keyword>
<comment type="subcellular location">
    <subcellularLocation>
        <location evidence="6">Plastid</location>
        <location evidence="6">Chloroplast thylakoid membrane</location>
    </subcellularLocation>
</comment>
<dbReference type="InterPro" id="IPR022796">
    <property type="entry name" value="Chloroa_b-bind"/>
</dbReference>